<name>A0ABD3PLV6_9STRA</name>
<dbReference type="AlphaFoldDB" id="A0ABD3PLV6"/>
<proteinExistence type="predicted"/>
<organism evidence="1 2">
    <name type="scientific">Stephanodiscus triporus</name>
    <dbReference type="NCBI Taxonomy" id="2934178"/>
    <lineage>
        <taxon>Eukaryota</taxon>
        <taxon>Sar</taxon>
        <taxon>Stramenopiles</taxon>
        <taxon>Ochrophyta</taxon>
        <taxon>Bacillariophyta</taxon>
        <taxon>Coscinodiscophyceae</taxon>
        <taxon>Thalassiosirophycidae</taxon>
        <taxon>Stephanodiscales</taxon>
        <taxon>Stephanodiscaceae</taxon>
        <taxon>Stephanodiscus</taxon>
    </lineage>
</organism>
<dbReference type="EMBL" id="JALLAZ020000730">
    <property type="protein sequence ID" value="KAL3788341.1"/>
    <property type="molecule type" value="Genomic_DNA"/>
</dbReference>
<protein>
    <submittedName>
        <fullName evidence="1">Uncharacterized protein</fullName>
    </submittedName>
</protein>
<comment type="caution">
    <text evidence="1">The sequence shown here is derived from an EMBL/GenBank/DDBJ whole genome shotgun (WGS) entry which is preliminary data.</text>
</comment>
<gene>
    <name evidence="1" type="ORF">ACHAW5_009973</name>
</gene>
<keyword evidence="2" id="KW-1185">Reference proteome</keyword>
<accession>A0ABD3PLV6</accession>
<evidence type="ECO:0000313" key="1">
    <source>
        <dbReference type="EMBL" id="KAL3788341.1"/>
    </source>
</evidence>
<dbReference type="Proteomes" id="UP001530315">
    <property type="component" value="Unassembled WGS sequence"/>
</dbReference>
<sequence>MRTAGQVIAQAGKENGFHGVKKNKIMAPLSYVDGPDAIVRCLQRTTSTWSCSRTSSGGRTPNVACSRRRGTATYWRCSASCRSSAGIGHVRGRNRRSRRRGGAGGAGGAGHLVFTSVVPWLHGNPKSDQRGRVHHQAEDWMRERGKLELPHVGDCGRTSREDGLRGDDCTGACPIWCYPASERYHVPSAVEVMRRDGMEFRKLEVDAQEDDFLTCTAYPYSTSQSGTNTSVNGG</sequence>
<reference evidence="1 2" key="1">
    <citation type="submission" date="2024-10" db="EMBL/GenBank/DDBJ databases">
        <title>Updated reference genomes for cyclostephanoid diatoms.</title>
        <authorList>
            <person name="Roberts W.R."/>
            <person name="Alverson A.J."/>
        </authorList>
    </citation>
    <scope>NUCLEOTIDE SEQUENCE [LARGE SCALE GENOMIC DNA]</scope>
    <source>
        <strain evidence="1 2">AJA276-08</strain>
    </source>
</reference>
<evidence type="ECO:0000313" key="2">
    <source>
        <dbReference type="Proteomes" id="UP001530315"/>
    </source>
</evidence>